<feature type="signal peptide" evidence="2">
    <location>
        <begin position="1"/>
        <end position="25"/>
    </location>
</feature>
<proteinExistence type="predicted"/>
<evidence type="ECO:0000313" key="4">
    <source>
        <dbReference type="Proteomes" id="UP000265631"/>
    </source>
</evidence>
<name>A0A395MPG5_9HYPO</name>
<gene>
    <name evidence="3" type="ORF">FIE12Z_6827</name>
</gene>
<feature type="region of interest" description="Disordered" evidence="1">
    <location>
        <begin position="52"/>
        <end position="73"/>
    </location>
</feature>
<organism evidence="3 4">
    <name type="scientific">Fusarium flagelliforme</name>
    <dbReference type="NCBI Taxonomy" id="2675880"/>
    <lineage>
        <taxon>Eukaryota</taxon>
        <taxon>Fungi</taxon>
        <taxon>Dikarya</taxon>
        <taxon>Ascomycota</taxon>
        <taxon>Pezizomycotina</taxon>
        <taxon>Sordariomycetes</taxon>
        <taxon>Hypocreomycetidae</taxon>
        <taxon>Hypocreales</taxon>
        <taxon>Nectriaceae</taxon>
        <taxon>Fusarium</taxon>
        <taxon>Fusarium incarnatum-equiseti species complex</taxon>
    </lineage>
</organism>
<comment type="caution">
    <text evidence="3">The sequence shown here is derived from an EMBL/GenBank/DDBJ whole genome shotgun (WGS) entry which is preliminary data.</text>
</comment>
<dbReference type="AlphaFoldDB" id="A0A395MPG5"/>
<dbReference type="EMBL" id="PXXK01000191">
    <property type="protein sequence ID" value="RFN48979.1"/>
    <property type="molecule type" value="Genomic_DNA"/>
</dbReference>
<feature type="chain" id="PRO_5017384447" evidence="2">
    <location>
        <begin position="26"/>
        <end position="317"/>
    </location>
</feature>
<evidence type="ECO:0000256" key="2">
    <source>
        <dbReference type="SAM" id="SignalP"/>
    </source>
</evidence>
<accession>A0A395MPG5</accession>
<evidence type="ECO:0000313" key="3">
    <source>
        <dbReference type="EMBL" id="RFN48979.1"/>
    </source>
</evidence>
<dbReference type="Proteomes" id="UP000265631">
    <property type="component" value="Unassembled WGS sequence"/>
</dbReference>
<reference evidence="3 4" key="1">
    <citation type="journal article" date="2018" name="PLoS Pathog.">
        <title>Evolution of structural diversity of trichothecenes, a family of toxins produced by plant pathogenic and entomopathogenic fungi.</title>
        <authorList>
            <person name="Proctor R.H."/>
            <person name="McCormick S.P."/>
            <person name="Kim H.S."/>
            <person name="Cardoza R.E."/>
            <person name="Stanley A.M."/>
            <person name="Lindo L."/>
            <person name="Kelly A."/>
            <person name="Brown D.W."/>
            <person name="Lee T."/>
            <person name="Vaughan M.M."/>
            <person name="Alexander N.J."/>
            <person name="Busman M."/>
            <person name="Gutierrez S."/>
        </authorList>
    </citation>
    <scope>NUCLEOTIDE SEQUENCE [LARGE SCALE GENOMIC DNA]</scope>
    <source>
        <strain evidence="3 4">NRRL 13405</strain>
    </source>
</reference>
<keyword evidence="4" id="KW-1185">Reference proteome</keyword>
<keyword evidence="2" id="KW-0732">Signal</keyword>
<sequence length="317" mass="36299">MLVRNLLTNFLANAFYWLFINSADAVFNAAHSSQSPTFVTSLIVGLDADSPSQLHSADSSPSHGHLHLPPFRPTTGGTPTTNLGIGMFSIHPIGALRTVNNWIVLQQDFHDIELEMSLIRIKICFMPSLLETLSVSNIALEFNESWLDDLPGTVSHAKRENSAQGYFAYLYSKSSRKGLSFDGLWIIDKEAFWFDKDSQDHDTVYRDFDAEYVEVQWSDAVHYETEDASVNASHFMMEIGAWMVDHQPYHIHPEPEEVFRLLVRRDNEAQDPRIGRDPREVSHCTWGWYFHDLKDLDDDLDDGLDEGTDTYMDCWEF</sequence>
<evidence type="ECO:0000256" key="1">
    <source>
        <dbReference type="SAM" id="MobiDB-lite"/>
    </source>
</evidence>
<protein>
    <submittedName>
        <fullName evidence="3">Uncharacterized protein</fullName>
    </submittedName>
</protein>
<feature type="compositionally biased region" description="Polar residues" evidence="1">
    <location>
        <begin position="52"/>
        <end position="62"/>
    </location>
</feature>